<name>A0A3N5CBX7_9BACL</name>
<dbReference type="PANTHER" id="PTHR33884">
    <property type="entry name" value="UPF0410 PROTEIN YMGE"/>
    <property type="match status" value="1"/>
</dbReference>
<dbReference type="AlphaFoldDB" id="A0A3N5CBX7"/>
<keyword evidence="6 7" id="KW-0472">Membrane</keyword>
<keyword evidence="3" id="KW-1003">Cell membrane</keyword>
<reference evidence="8 9" key="1">
    <citation type="submission" date="2018-11" db="EMBL/GenBank/DDBJ databases">
        <title>Genomic Encyclopedia of Type Strains, Phase IV (KMG-IV): sequencing the most valuable type-strain genomes for metagenomic binning, comparative biology and taxonomic classification.</title>
        <authorList>
            <person name="Goeker M."/>
        </authorList>
    </citation>
    <scope>NUCLEOTIDE SEQUENCE [LARGE SCALE GENOMIC DNA]</scope>
    <source>
        <strain evidence="8 9">DSM 29158</strain>
    </source>
</reference>
<evidence type="ECO:0000256" key="7">
    <source>
        <dbReference type="SAM" id="Phobius"/>
    </source>
</evidence>
<sequence length="84" mass="8591">MGIIIMLIVGGIIGWLAGMVMGKDIPGGIIGNIIAGLLGAVLGSYLPFVQFGPVWGGVAIIPAFIGSLLLIFIVSAILGAMRKR</sequence>
<dbReference type="Pfam" id="PF04226">
    <property type="entry name" value="Transgly_assoc"/>
    <property type="match status" value="1"/>
</dbReference>
<feature type="transmembrane region" description="Helical" evidence="7">
    <location>
        <begin position="54"/>
        <end position="78"/>
    </location>
</feature>
<dbReference type="EMBL" id="RKRK01000002">
    <property type="protein sequence ID" value="RPF57432.1"/>
    <property type="molecule type" value="Genomic_DNA"/>
</dbReference>
<feature type="transmembrane region" description="Helical" evidence="7">
    <location>
        <begin position="29"/>
        <end position="48"/>
    </location>
</feature>
<evidence type="ECO:0000256" key="6">
    <source>
        <dbReference type="ARBA" id="ARBA00023136"/>
    </source>
</evidence>
<comment type="similarity">
    <text evidence="2">Belongs to the UPF0410 family.</text>
</comment>
<comment type="subcellular location">
    <subcellularLocation>
        <location evidence="1">Cell membrane</location>
        <topology evidence="1">Multi-pass membrane protein</topology>
    </subcellularLocation>
</comment>
<keyword evidence="4 7" id="KW-0812">Transmembrane</keyword>
<dbReference type="PANTHER" id="PTHR33884:SF3">
    <property type="entry name" value="UPF0410 PROTEIN YMGE"/>
    <property type="match status" value="1"/>
</dbReference>
<protein>
    <submittedName>
        <fullName evidence="8">Putative membrane protein YeaQ/YmgE (Transglycosylase-associated protein family)</fullName>
    </submittedName>
</protein>
<evidence type="ECO:0000313" key="9">
    <source>
        <dbReference type="Proteomes" id="UP000277108"/>
    </source>
</evidence>
<evidence type="ECO:0000256" key="5">
    <source>
        <dbReference type="ARBA" id="ARBA00022989"/>
    </source>
</evidence>
<feature type="transmembrane region" description="Helical" evidence="7">
    <location>
        <begin position="6"/>
        <end position="22"/>
    </location>
</feature>
<keyword evidence="5 7" id="KW-1133">Transmembrane helix</keyword>
<dbReference type="InterPro" id="IPR007341">
    <property type="entry name" value="Transgly_assoc"/>
</dbReference>
<dbReference type="RefSeq" id="WP_123807088.1">
    <property type="nucleotide sequence ID" value="NZ_RKRK01000002.1"/>
</dbReference>
<evidence type="ECO:0000256" key="4">
    <source>
        <dbReference type="ARBA" id="ARBA00022692"/>
    </source>
</evidence>
<comment type="caution">
    <text evidence="8">The sequence shown here is derived from an EMBL/GenBank/DDBJ whole genome shotgun (WGS) entry which is preliminary data.</text>
</comment>
<dbReference type="OrthoDB" id="1632160at2"/>
<evidence type="ECO:0000256" key="2">
    <source>
        <dbReference type="ARBA" id="ARBA00011006"/>
    </source>
</evidence>
<proteinExistence type="inferred from homology"/>
<organism evidence="8 9">
    <name type="scientific">Abyssicoccus albus</name>
    <dbReference type="NCBI Taxonomy" id="1817405"/>
    <lineage>
        <taxon>Bacteria</taxon>
        <taxon>Bacillati</taxon>
        <taxon>Bacillota</taxon>
        <taxon>Bacilli</taxon>
        <taxon>Bacillales</taxon>
        <taxon>Abyssicoccaceae</taxon>
    </lineage>
</organism>
<keyword evidence="9" id="KW-1185">Reference proteome</keyword>
<accession>A0A3N5CBX7</accession>
<dbReference type="GO" id="GO:0005886">
    <property type="term" value="C:plasma membrane"/>
    <property type="evidence" value="ECO:0007669"/>
    <property type="project" value="UniProtKB-SubCell"/>
</dbReference>
<dbReference type="Proteomes" id="UP000277108">
    <property type="component" value="Unassembled WGS sequence"/>
</dbReference>
<gene>
    <name evidence="8" type="ORF">EDD62_0050</name>
</gene>
<evidence type="ECO:0000313" key="8">
    <source>
        <dbReference type="EMBL" id="RPF57432.1"/>
    </source>
</evidence>
<evidence type="ECO:0000256" key="1">
    <source>
        <dbReference type="ARBA" id="ARBA00004651"/>
    </source>
</evidence>
<evidence type="ECO:0000256" key="3">
    <source>
        <dbReference type="ARBA" id="ARBA00022475"/>
    </source>
</evidence>